<dbReference type="InterPro" id="IPR015915">
    <property type="entry name" value="Kelch-typ_b-propeller"/>
</dbReference>
<reference evidence="3" key="1">
    <citation type="submission" date="2025-08" db="UniProtKB">
        <authorList>
            <consortium name="RefSeq"/>
        </authorList>
    </citation>
    <scope>IDENTIFICATION</scope>
</reference>
<dbReference type="Gene3D" id="2.120.10.80">
    <property type="entry name" value="Kelch-type beta propeller"/>
    <property type="match status" value="2"/>
</dbReference>
<dbReference type="GeneID" id="105426587"/>
<accession>A0A6I9WW83</accession>
<dbReference type="Proteomes" id="UP000504615">
    <property type="component" value="Unplaced"/>
</dbReference>
<evidence type="ECO:0000313" key="2">
    <source>
        <dbReference type="Proteomes" id="UP000504615"/>
    </source>
</evidence>
<keyword evidence="2" id="KW-1185">Reference proteome</keyword>
<feature type="region of interest" description="Disordered" evidence="1">
    <location>
        <begin position="507"/>
        <end position="538"/>
    </location>
</feature>
<feature type="compositionally biased region" description="Acidic residues" evidence="1">
    <location>
        <begin position="513"/>
        <end position="527"/>
    </location>
</feature>
<dbReference type="OrthoDB" id="4447at2759"/>
<feature type="compositionally biased region" description="Acidic residues" evidence="1">
    <location>
        <begin position="386"/>
        <end position="398"/>
    </location>
</feature>
<dbReference type="SUPFAM" id="SSF117281">
    <property type="entry name" value="Kelch motif"/>
    <property type="match status" value="2"/>
</dbReference>
<dbReference type="RefSeq" id="XP_011636186.2">
    <property type="nucleotide sequence ID" value="XM_011637884.2"/>
</dbReference>
<feature type="compositionally biased region" description="Basic residues" evidence="1">
    <location>
        <begin position="1"/>
        <end position="11"/>
    </location>
</feature>
<protein>
    <submittedName>
        <fullName evidence="3">LOW QUALITY PROTEIN: kelch domain-containing protein 4</fullName>
    </submittedName>
</protein>
<dbReference type="PANTHER" id="PTHR46063:SF1">
    <property type="entry name" value="KELCH DOMAIN-CONTAINING PROTEIN 4"/>
    <property type="match status" value="1"/>
</dbReference>
<dbReference type="Pfam" id="PF13415">
    <property type="entry name" value="Beta-prop_FBX42"/>
    <property type="match status" value="1"/>
</dbReference>
<proteinExistence type="predicted"/>
<name>A0A6I9WW83_9HYME</name>
<feature type="region of interest" description="Disordered" evidence="1">
    <location>
        <begin position="366"/>
        <end position="398"/>
    </location>
</feature>
<dbReference type="PANTHER" id="PTHR46063">
    <property type="entry name" value="KELCH DOMAIN-CONTAINING PROTEIN"/>
    <property type="match status" value="1"/>
</dbReference>
<dbReference type="AlphaFoldDB" id="A0A6I9WW83"/>
<dbReference type="KEGG" id="pbar:105426587"/>
<gene>
    <name evidence="3" type="primary">LOC105426587</name>
</gene>
<sequence length="538" mass="61513">MGKKDKKKKNKISGQEKTALKTEKKLNAKQKKELAALGEDDIEKVVAEIEREEARRQCVKEVVVDAPLRRVNFTLTAHPFKDELIMFGGEFHDGRQTIIYGDMFIYNINKREWILVKAPGAPPPRCGHQTVATMANRGGELWIFGGEFTSPSESQFYHYRDLWVFRFADKKWEKITAPNGPSARSGHRMIHIKKQLIVFGGFHDNLRCDYKYFNDVHIFCLETYTWRKIQPAGIAPAPRSGCMLLPNTDNKIVVYGGYSKEKIKKDLDRGCIHDDMFLLTQDKNDSTKYKWVCVKQTGNRMSPRCGASAVLIQPTANQAFVFGGVYDTNNDDEEEDLHGTFYNDLFALDLEKFHWRIITLTGKKETTSDDIEGPRKRRRKQKEENNDQEQSNDEDEEVIENLSNSIQSTVTVDDDGIFTVTVGPAGSSTILSPLQSISTATCDKETKFVPLPRINAGLAVKNNILYMYGGVMEENDRQYTFSDFYSLDCRKLDEWKILIANDLSSQTWFDSSESSDEDESEDDSEQEENNKLININEE</sequence>
<evidence type="ECO:0000256" key="1">
    <source>
        <dbReference type="SAM" id="MobiDB-lite"/>
    </source>
</evidence>
<feature type="region of interest" description="Disordered" evidence="1">
    <location>
        <begin position="1"/>
        <end position="25"/>
    </location>
</feature>
<organism evidence="2 3">
    <name type="scientific">Pogonomyrmex barbatus</name>
    <name type="common">red harvester ant</name>
    <dbReference type="NCBI Taxonomy" id="144034"/>
    <lineage>
        <taxon>Eukaryota</taxon>
        <taxon>Metazoa</taxon>
        <taxon>Ecdysozoa</taxon>
        <taxon>Arthropoda</taxon>
        <taxon>Hexapoda</taxon>
        <taxon>Insecta</taxon>
        <taxon>Pterygota</taxon>
        <taxon>Neoptera</taxon>
        <taxon>Endopterygota</taxon>
        <taxon>Hymenoptera</taxon>
        <taxon>Apocrita</taxon>
        <taxon>Aculeata</taxon>
        <taxon>Formicoidea</taxon>
        <taxon>Formicidae</taxon>
        <taxon>Myrmicinae</taxon>
        <taxon>Pogonomyrmex</taxon>
    </lineage>
</organism>
<dbReference type="InterPro" id="IPR052588">
    <property type="entry name" value="Kelch_domain_protein"/>
</dbReference>
<evidence type="ECO:0000313" key="3">
    <source>
        <dbReference type="RefSeq" id="XP_011636186.2"/>
    </source>
</evidence>